<protein>
    <submittedName>
        <fullName evidence="1">Uncharacterized protein</fullName>
    </submittedName>
</protein>
<evidence type="ECO:0000313" key="1">
    <source>
        <dbReference type="EMBL" id="OKY95277.1"/>
    </source>
</evidence>
<dbReference type="RefSeq" id="WP_178500088.1">
    <property type="nucleotide sequence ID" value="NZ_CAMQOD010000004.1"/>
</dbReference>
<reference evidence="1 2" key="1">
    <citation type="journal article" date="2016" name="Nat. Biotechnol.">
        <title>Measurement of bacterial replication rates in microbial communities.</title>
        <authorList>
            <person name="Brown C.T."/>
            <person name="Olm M.R."/>
            <person name="Thomas B.C."/>
            <person name="Banfield J.F."/>
        </authorList>
    </citation>
    <scope>NUCLEOTIDE SEQUENCE [LARGE SCALE GENOMIC DNA]</scope>
    <source>
        <strain evidence="1">CAG:67_53_122</strain>
    </source>
</reference>
<dbReference type="Proteomes" id="UP000187417">
    <property type="component" value="Unassembled WGS sequence"/>
</dbReference>
<organism evidence="1 2">
    <name type="scientific">Alistipes putredinis</name>
    <dbReference type="NCBI Taxonomy" id="28117"/>
    <lineage>
        <taxon>Bacteria</taxon>
        <taxon>Pseudomonadati</taxon>
        <taxon>Bacteroidota</taxon>
        <taxon>Bacteroidia</taxon>
        <taxon>Bacteroidales</taxon>
        <taxon>Rikenellaceae</taxon>
        <taxon>Alistipes</taxon>
    </lineage>
</organism>
<name>A0A1Q6F8S3_9BACT</name>
<gene>
    <name evidence="1" type="ORF">BHV66_04180</name>
</gene>
<sequence length="66" mass="7688">MTNYHLMVNTQQEELHENFNSFYQELKTLGYNLHPNGTVDATEQEAEAILELAKKNHISLKLIRKS</sequence>
<comment type="caution">
    <text evidence="1">The sequence shown here is derived from an EMBL/GenBank/DDBJ whole genome shotgun (WGS) entry which is preliminary data.</text>
</comment>
<proteinExistence type="predicted"/>
<evidence type="ECO:0000313" key="2">
    <source>
        <dbReference type="Proteomes" id="UP000187417"/>
    </source>
</evidence>
<dbReference type="AlphaFoldDB" id="A0A1Q6F8S3"/>
<accession>A0A1Q6F8S3</accession>
<dbReference type="EMBL" id="MNQH01000014">
    <property type="protein sequence ID" value="OKY95277.1"/>
    <property type="molecule type" value="Genomic_DNA"/>
</dbReference>